<comment type="subcellular location">
    <subcellularLocation>
        <location evidence="1">Cytoplasm</location>
    </subcellularLocation>
</comment>
<dbReference type="InterPro" id="IPR028133">
    <property type="entry name" value="Dynamitin"/>
</dbReference>
<feature type="region of interest" description="Disordered" evidence="3">
    <location>
        <begin position="1"/>
        <end position="52"/>
    </location>
</feature>
<proteinExistence type="predicted"/>
<gene>
    <name evidence="4" type="ORF">LPJ53_005216</name>
</gene>
<evidence type="ECO:0000256" key="2">
    <source>
        <dbReference type="ARBA" id="ARBA00022490"/>
    </source>
</evidence>
<dbReference type="Pfam" id="PF04912">
    <property type="entry name" value="Dynamitin"/>
    <property type="match status" value="1"/>
</dbReference>
<reference evidence="4" key="1">
    <citation type="submission" date="2022-07" db="EMBL/GenBank/DDBJ databases">
        <title>Phylogenomic reconstructions and comparative analyses of Kickxellomycotina fungi.</title>
        <authorList>
            <person name="Reynolds N.K."/>
            <person name="Stajich J.E."/>
            <person name="Barry K."/>
            <person name="Grigoriev I.V."/>
            <person name="Crous P."/>
            <person name="Smith M.E."/>
        </authorList>
    </citation>
    <scope>NUCLEOTIDE SEQUENCE</scope>
    <source>
        <strain evidence="4">NBRC 32514</strain>
    </source>
</reference>
<dbReference type="OrthoDB" id="4977at2759"/>
<accession>A0A9W8CQH6</accession>
<dbReference type="PANTHER" id="PTHR15346">
    <property type="entry name" value="DYNACTIN SUBUNIT"/>
    <property type="match status" value="1"/>
</dbReference>
<dbReference type="GO" id="GO:0005737">
    <property type="term" value="C:cytoplasm"/>
    <property type="evidence" value="ECO:0007669"/>
    <property type="project" value="UniProtKB-SubCell"/>
</dbReference>
<dbReference type="GO" id="GO:0007017">
    <property type="term" value="P:microtubule-based process"/>
    <property type="evidence" value="ECO:0007669"/>
    <property type="project" value="InterPro"/>
</dbReference>
<protein>
    <recommendedName>
        <fullName evidence="6">Dynactin subunit 2</fullName>
    </recommendedName>
</protein>
<dbReference type="EMBL" id="JANBOJ010000295">
    <property type="protein sequence ID" value="KAJ1720118.1"/>
    <property type="molecule type" value="Genomic_DNA"/>
</dbReference>
<evidence type="ECO:0000313" key="4">
    <source>
        <dbReference type="EMBL" id="KAJ1720118.1"/>
    </source>
</evidence>
<feature type="compositionally biased region" description="Polar residues" evidence="3">
    <location>
        <begin position="1"/>
        <end position="10"/>
    </location>
</feature>
<evidence type="ECO:0000256" key="1">
    <source>
        <dbReference type="ARBA" id="ARBA00004496"/>
    </source>
</evidence>
<comment type="caution">
    <text evidence="4">The sequence shown here is derived from an EMBL/GenBank/DDBJ whole genome shotgun (WGS) entry which is preliminary data.</text>
</comment>
<dbReference type="Proteomes" id="UP001149813">
    <property type="component" value="Unassembled WGS sequence"/>
</dbReference>
<name>A0A9W8CQH6_9FUNG</name>
<evidence type="ECO:0000256" key="3">
    <source>
        <dbReference type="SAM" id="MobiDB-lite"/>
    </source>
</evidence>
<organism evidence="4 5">
    <name type="scientific">Coemansia erecta</name>
    <dbReference type="NCBI Taxonomy" id="147472"/>
    <lineage>
        <taxon>Eukaryota</taxon>
        <taxon>Fungi</taxon>
        <taxon>Fungi incertae sedis</taxon>
        <taxon>Zoopagomycota</taxon>
        <taxon>Kickxellomycotina</taxon>
        <taxon>Kickxellomycetes</taxon>
        <taxon>Kickxellales</taxon>
        <taxon>Kickxellaceae</taxon>
        <taxon>Coemansia</taxon>
    </lineage>
</organism>
<keyword evidence="2" id="KW-0963">Cytoplasm</keyword>
<evidence type="ECO:0008006" key="6">
    <source>
        <dbReference type="Google" id="ProtNLM"/>
    </source>
</evidence>
<evidence type="ECO:0000313" key="5">
    <source>
        <dbReference type="Proteomes" id="UP001149813"/>
    </source>
</evidence>
<keyword evidence="5" id="KW-1185">Reference proteome</keyword>
<feature type="region of interest" description="Disordered" evidence="3">
    <location>
        <begin position="194"/>
        <end position="214"/>
    </location>
</feature>
<dbReference type="AlphaFoldDB" id="A0A9W8CQH6"/>
<feature type="compositionally biased region" description="Acidic residues" evidence="3">
    <location>
        <begin position="24"/>
        <end position="47"/>
    </location>
</feature>
<dbReference type="GO" id="GO:0005869">
    <property type="term" value="C:dynactin complex"/>
    <property type="evidence" value="ECO:0007669"/>
    <property type="project" value="InterPro"/>
</dbReference>
<sequence>MSASVASKYSNLPDIDLTQPDVYETPDVEDQMDLDDSPDQPLSDDIETASLPAHQAAERFRLASGDSSSTSALARYQKSLFRSLQLESLSGPLEVSSATTAAAGAGAGASANAATLSETKEQRLRRLVYETQELKEQMAVEQADEKNKNKREGSVRLMELAGSLNAELEKLARSESSEGSLVAPELWRRLDAPAASEDGMQVDSRKPRTQTDAPSALEQRIAVLEKILGSTSSGAPSAGRSSLVDAVARMRQQLDVLADPNRIEGIQRRIKQVLVDMERLEIANAQSARAMNASAEDKAAARLDPATVKRIDQVYEKLTSVDSLIELAPATAKRLQSLATLHVEASEAVARIGRIEKEQGGIKEELAVMKEVAESLRAAVGENAGTLKENMKHIDSRIAALNDRLQVLPSKK</sequence>